<feature type="region of interest" description="Disordered" evidence="1">
    <location>
        <begin position="36"/>
        <end position="57"/>
    </location>
</feature>
<reference evidence="2 3" key="1">
    <citation type="journal article" date="2021" name="BMC Genomics">
        <title>Datura genome reveals duplications of psychoactive alkaloid biosynthetic genes and high mutation rate following tissue culture.</title>
        <authorList>
            <person name="Rajewski A."/>
            <person name="Carter-House D."/>
            <person name="Stajich J."/>
            <person name="Litt A."/>
        </authorList>
    </citation>
    <scope>NUCLEOTIDE SEQUENCE [LARGE SCALE GENOMIC DNA]</scope>
    <source>
        <strain evidence="2">AR-01</strain>
    </source>
</reference>
<feature type="compositionally biased region" description="Basic residues" evidence="1">
    <location>
        <begin position="138"/>
        <end position="149"/>
    </location>
</feature>
<protein>
    <submittedName>
        <fullName evidence="2">Uncharacterized protein</fullName>
    </submittedName>
</protein>
<evidence type="ECO:0000256" key="1">
    <source>
        <dbReference type="SAM" id="MobiDB-lite"/>
    </source>
</evidence>
<dbReference type="Proteomes" id="UP000823775">
    <property type="component" value="Unassembled WGS sequence"/>
</dbReference>
<feature type="compositionally biased region" description="Polar residues" evidence="1">
    <location>
        <begin position="153"/>
        <end position="170"/>
    </location>
</feature>
<name>A0ABS8T8Z4_DATST</name>
<evidence type="ECO:0000313" key="3">
    <source>
        <dbReference type="Proteomes" id="UP000823775"/>
    </source>
</evidence>
<accession>A0ABS8T8Z4</accession>
<proteinExistence type="predicted"/>
<evidence type="ECO:0000313" key="2">
    <source>
        <dbReference type="EMBL" id="MCD7467876.1"/>
    </source>
</evidence>
<comment type="caution">
    <text evidence="2">The sequence shown here is derived from an EMBL/GenBank/DDBJ whole genome shotgun (WGS) entry which is preliminary data.</text>
</comment>
<gene>
    <name evidence="2" type="ORF">HAX54_005529</name>
</gene>
<feature type="compositionally biased region" description="Polar residues" evidence="1">
    <location>
        <begin position="111"/>
        <end position="122"/>
    </location>
</feature>
<feature type="region of interest" description="Disordered" evidence="1">
    <location>
        <begin position="111"/>
        <end position="176"/>
    </location>
</feature>
<dbReference type="EMBL" id="JACEIK010001278">
    <property type="protein sequence ID" value="MCD7467876.1"/>
    <property type="molecule type" value="Genomic_DNA"/>
</dbReference>
<sequence>MGFLVNPFTSSIVKFCREVIAAHTLKPLPSPFVSLTSGQRRQPAHQSPHPPLLSPMNQPRRKTYLLFSLSLSTANHRKNSPTPATTISAAATTLSLFPLVVAFPHPNITRSSSSFTSGQNPPENNPPPTLSFSLSPSAHHHTPNYHNNHHINTSYGTSISTYRSSNQGSGKRTLRRFKREPTQICCSLVEVTSGRRSVRFYGGSVKRVEA</sequence>
<organism evidence="2 3">
    <name type="scientific">Datura stramonium</name>
    <name type="common">Jimsonweed</name>
    <name type="synonym">Common thornapple</name>
    <dbReference type="NCBI Taxonomy" id="4076"/>
    <lineage>
        <taxon>Eukaryota</taxon>
        <taxon>Viridiplantae</taxon>
        <taxon>Streptophyta</taxon>
        <taxon>Embryophyta</taxon>
        <taxon>Tracheophyta</taxon>
        <taxon>Spermatophyta</taxon>
        <taxon>Magnoliopsida</taxon>
        <taxon>eudicotyledons</taxon>
        <taxon>Gunneridae</taxon>
        <taxon>Pentapetalae</taxon>
        <taxon>asterids</taxon>
        <taxon>lamiids</taxon>
        <taxon>Solanales</taxon>
        <taxon>Solanaceae</taxon>
        <taxon>Solanoideae</taxon>
        <taxon>Datureae</taxon>
        <taxon>Datura</taxon>
    </lineage>
</organism>
<keyword evidence="3" id="KW-1185">Reference proteome</keyword>